<protein>
    <submittedName>
        <fullName evidence="3">Glycosyl transferase, group 1 family protein</fullName>
    </submittedName>
</protein>
<name>V6SIE2_9FLAO</name>
<dbReference type="EMBL" id="AVGG01000021">
    <property type="protein sequence ID" value="ESU26047.1"/>
    <property type="molecule type" value="Genomic_DNA"/>
</dbReference>
<feature type="domain" description="Glycosyltransferase subfamily 4-like N-terminal" evidence="2">
    <location>
        <begin position="12"/>
        <end position="151"/>
    </location>
</feature>
<accession>V6SIE2</accession>
<dbReference type="GO" id="GO:0016757">
    <property type="term" value="F:glycosyltransferase activity"/>
    <property type="evidence" value="ECO:0007669"/>
    <property type="project" value="InterPro"/>
</dbReference>
<reference evidence="3 4" key="1">
    <citation type="submission" date="2013-08" db="EMBL/GenBank/DDBJ databases">
        <title>Flavobacterium limnosediminis JC2902 genome sequencing.</title>
        <authorList>
            <person name="Lee K."/>
            <person name="Yi H."/>
            <person name="Park S."/>
            <person name="Chun J."/>
        </authorList>
    </citation>
    <scope>NUCLEOTIDE SEQUENCE [LARGE SCALE GENOMIC DNA]</scope>
    <source>
        <strain evidence="3 4">JC2902</strain>
    </source>
</reference>
<dbReference type="RefSeq" id="WP_023580495.1">
    <property type="nucleotide sequence ID" value="NZ_AVGG01000021.1"/>
</dbReference>
<dbReference type="CDD" id="cd03811">
    <property type="entry name" value="GT4_GT28_WabH-like"/>
    <property type="match status" value="1"/>
</dbReference>
<dbReference type="PANTHER" id="PTHR12526">
    <property type="entry name" value="GLYCOSYLTRANSFERASE"/>
    <property type="match status" value="1"/>
</dbReference>
<dbReference type="InterPro" id="IPR028098">
    <property type="entry name" value="Glyco_trans_4-like_N"/>
</dbReference>
<comment type="caution">
    <text evidence="3">The sequence shown here is derived from an EMBL/GenBank/DDBJ whole genome shotgun (WGS) entry which is preliminary data.</text>
</comment>
<dbReference type="eggNOG" id="COG0438">
    <property type="taxonomic scope" value="Bacteria"/>
</dbReference>
<keyword evidence="4" id="KW-1185">Reference proteome</keyword>
<dbReference type="Proteomes" id="UP000018004">
    <property type="component" value="Unassembled WGS sequence"/>
</dbReference>
<sequence length="356" mass="40348">MRILQLIDSLEPGGAERMAVNYANALSDNIEFSGLVATRKEGELKGQLYSNVNYLFLDKKRRIDLPAVLRLRNFIKKNSIEIVHAHSSSFFIALLVKMVYPKLKIVWHDHYGNSEFLEKRKAMLLKIGSLFFYKIIVVNELLSTWALKNLRCKEVLFLPNFVLFAEDTVSIRLKGDKGKRILCLANLRPQKNHQMLVNVALKIKDKFPDWTFHLIGKDFQDDYSKALHKRIADEGLEKSFFIYGSSNGIASAIRQSEIAILTSLSEGLPVSLLEYGYFGLPVVATAVGEIPNFINEDNGFLVPSEDVLSFVGSLEKLILSSDLRDTIGGQLKKDIHLKYTNTAVINNYLKYIGNEK</sequence>
<evidence type="ECO:0000313" key="3">
    <source>
        <dbReference type="EMBL" id="ESU26047.1"/>
    </source>
</evidence>
<dbReference type="Gene3D" id="3.40.50.2000">
    <property type="entry name" value="Glycogen Phosphorylase B"/>
    <property type="match status" value="2"/>
</dbReference>
<dbReference type="STRING" id="1341181.FLJC2902T_29510"/>
<dbReference type="SUPFAM" id="SSF53756">
    <property type="entry name" value="UDP-Glycosyltransferase/glycogen phosphorylase"/>
    <property type="match status" value="1"/>
</dbReference>
<dbReference type="PATRIC" id="fig|1341181.4.peg.2901"/>
<dbReference type="AlphaFoldDB" id="V6SIE2"/>
<evidence type="ECO:0000259" key="2">
    <source>
        <dbReference type="Pfam" id="PF13439"/>
    </source>
</evidence>
<keyword evidence="3" id="KW-0808">Transferase</keyword>
<dbReference type="OrthoDB" id="823685at2"/>
<gene>
    <name evidence="3" type="ORF">FLJC2902T_29510</name>
</gene>
<feature type="domain" description="Glycosyl transferase family 1" evidence="1">
    <location>
        <begin position="173"/>
        <end position="328"/>
    </location>
</feature>
<organism evidence="3 4">
    <name type="scientific">Flavobacterium limnosediminis JC2902</name>
    <dbReference type="NCBI Taxonomy" id="1341181"/>
    <lineage>
        <taxon>Bacteria</taxon>
        <taxon>Pseudomonadati</taxon>
        <taxon>Bacteroidota</taxon>
        <taxon>Flavobacteriia</taxon>
        <taxon>Flavobacteriales</taxon>
        <taxon>Flavobacteriaceae</taxon>
        <taxon>Flavobacterium</taxon>
    </lineage>
</organism>
<proteinExistence type="predicted"/>
<dbReference type="PANTHER" id="PTHR12526:SF630">
    <property type="entry name" value="GLYCOSYLTRANSFERASE"/>
    <property type="match status" value="1"/>
</dbReference>
<dbReference type="InterPro" id="IPR001296">
    <property type="entry name" value="Glyco_trans_1"/>
</dbReference>
<dbReference type="Pfam" id="PF13439">
    <property type="entry name" value="Glyco_transf_4"/>
    <property type="match status" value="1"/>
</dbReference>
<evidence type="ECO:0000259" key="1">
    <source>
        <dbReference type="Pfam" id="PF00534"/>
    </source>
</evidence>
<dbReference type="Pfam" id="PF00534">
    <property type="entry name" value="Glycos_transf_1"/>
    <property type="match status" value="1"/>
</dbReference>
<evidence type="ECO:0000313" key="4">
    <source>
        <dbReference type="Proteomes" id="UP000018004"/>
    </source>
</evidence>